<dbReference type="Proteomes" id="UP000028006">
    <property type="component" value="Unassembled WGS sequence"/>
</dbReference>
<name>A0A081N4R4_9GAMM</name>
<accession>A0A081N4R4</accession>
<comment type="caution">
    <text evidence="1">The sequence shown here is derived from an EMBL/GenBank/DDBJ whole genome shotgun (WGS) entry which is preliminary data.</text>
</comment>
<dbReference type="EMBL" id="JOKG01000003">
    <property type="protein sequence ID" value="KEQ13437.1"/>
    <property type="molecule type" value="Genomic_DNA"/>
</dbReference>
<proteinExistence type="predicted"/>
<dbReference type="RefSeq" id="WP_034876254.1">
    <property type="nucleotide sequence ID" value="NZ_JOKG01000003.1"/>
</dbReference>
<dbReference type="AlphaFoldDB" id="A0A081N4R4"/>
<protein>
    <submittedName>
        <fullName evidence="1">Uncharacterized protein</fullName>
    </submittedName>
</protein>
<organism evidence="1 2">
    <name type="scientific">Endozoicomonas montiporae</name>
    <dbReference type="NCBI Taxonomy" id="1027273"/>
    <lineage>
        <taxon>Bacteria</taxon>
        <taxon>Pseudomonadati</taxon>
        <taxon>Pseudomonadota</taxon>
        <taxon>Gammaproteobacteria</taxon>
        <taxon>Oceanospirillales</taxon>
        <taxon>Endozoicomonadaceae</taxon>
        <taxon>Endozoicomonas</taxon>
    </lineage>
</organism>
<sequence length="242" mass="26810">MVQSPVPAPADIDATFEKDCTFLKKPDELVQEEFASDNLAVAGHSLGGADAQNYTSQLLSHIADQFKHNFHSQIKGFKKGDVSNLTKISNISLFTKCSAGVPEAANKRIKHALGRLKTRLGKMWPGLDILHMKIEGDAVQATGDEHVGAGLKPKKAKVQVLKIYPDEQDNRIKRHTGKFFIDDKNQSRVCAYETYSNETDEGRKDVIFSLKDTSTVLRNRVVKVATGALNCVLRGTLLRWFA</sequence>
<gene>
    <name evidence="1" type="ORF">GZ77_13750</name>
</gene>
<evidence type="ECO:0000313" key="1">
    <source>
        <dbReference type="EMBL" id="KEQ13437.1"/>
    </source>
</evidence>
<reference evidence="1 2" key="1">
    <citation type="submission" date="2014-06" db="EMBL/GenBank/DDBJ databases">
        <title>Whole Genome Sequences of Three Symbiotic Endozoicomonas Bacteria.</title>
        <authorList>
            <person name="Neave M.J."/>
            <person name="Apprill A."/>
            <person name="Voolstra C.R."/>
        </authorList>
    </citation>
    <scope>NUCLEOTIDE SEQUENCE [LARGE SCALE GENOMIC DNA]</scope>
    <source>
        <strain evidence="1 2">LMG 24815</strain>
    </source>
</reference>
<keyword evidence="2" id="KW-1185">Reference proteome</keyword>
<evidence type="ECO:0000313" key="2">
    <source>
        <dbReference type="Proteomes" id="UP000028006"/>
    </source>
</evidence>